<comment type="caution">
    <text evidence="1">The sequence shown here is derived from an EMBL/GenBank/DDBJ whole genome shotgun (WGS) entry which is preliminary data.</text>
</comment>
<evidence type="ECO:0000313" key="1">
    <source>
        <dbReference type="EMBL" id="CAF4198932.1"/>
    </source>
</evidence>
<reference evidence="1" key="1">
    <citation type="submission" date="2021-02" db="EMBL/GenBank/DDBJ databases">
        <authorList>
            <person name="Nowell W R."/>
        </authorList>
    </citation>
    <scope>NUCLEOTIDE SEQUENCE</scope>
</reference>
<name>A0A820AY27_9BILA</name>
<accession>A0A820AY27</accession>
<proteinExistence type="predicted"/>
<protein>
    <submittedName>
        <fullName evidence="1">Uncharacterized protein</fullName>
    </submittedName>
</protein>
<dbReference type="EMBL" id="CAJOBE010016294">
    <property type="protein sequence ID" value="CAF4198932.1"/>
    <property type="molecule type" value="Genomic_DNA"/>
</dbReference>
<sequence>MFGAFSHLGSFGQEGLVGYMESNFTGTRYQGDLISENYSLDIVLRHEINDLNLFTKIIQSSIYALIQQHPIHCLFSDLLLSSPYHEFLHKPINHLFYVVSKRCLFVYEPVPVNRILDHCIVFDCVDYHIVIPVVILR</sequence>
<dbReference type="Proteomes" id="UP000663874">
    <property type="component" value="Unassembled WGS sequence"/>
</dbReference>
<organism evidence="1 2">
    <name type="scientific">Rotaria sordida</name>
    <dbReference type="NCBI Taxonomy" id="392033"/>
    <lineage>
        <taxon>Eukaryota</taxon>
        <taxon>Metazoa</taxon>
        <taxon>Spiralia</taxon>
        <taxon>Gnathifera</taxon>
        <taxon>Rotifera</taxon>
        <taxon>Eurotatoria</taxon>
        <taxon>Bdelloidea</taxon>
        <taxon>Philodinida</taxon>
        <taxon>Philodinidae</taxon>
        <taxon>Rotaria</taxon>
    </lineage>
</organism>
<gene>
    <name evidence="1" type="ORF">FNK824_LOCUS36157</name>
</gene>
<dbReference type="AlphaFoldDB" id="A0A820AY27"/>
<evidence type="ECO:0000313" key="2">
    <source>
        <dbReference type="Proteomes" id="UP000663874"/>
    </source>
</evidence>